<sequence>MEDGVVGRGAAQLDDFGGHVHAAGGRHDLDGHRQAQALGLGFALFNRVAAKLGVGIDEGHLGTRLFLGNVLEQDAEHLGVVGADQELVRVLLRVVQFGGKRGTGHEDVAVALQLGVDGFGKTRGVAVVQIHLVLAGNLLERGHRHIDLVARVFRHVLHLAAFDATGVVDDLHVVLDTGVDAHAREGEHARHGNGAANDDLLGALRQHRQRVREGGGTGSDGSAAHEVATWLRDVWLVVLLVHACLLGLVM</sequence>
<accession>A0A645DJQ8</accession>
<name>A0A645DJQ8_9ZZZZ</name>
<evidence type="ECO:0008006" key="2">
    <source>
        <dbReference type="Google" id="ProtNLM"/>
    </source>
</evidence>
<gene>
    <name evidence="1" type="ORF">SDC9_135916</name>
</gene>
<comment type="caution">
    <text evidence="1">The sequence shown here is derived from an EMBL/GenBank/DDBJ whole genome shotgun (WGS) entry which is preliminary data.</text>
</comment>
<evidence type="ECO:0000313" key="1">
    <source>
        <dbReference type="EMBL" id="MPM88812.1"/>
    </source>
</evidence>
<dbReference type="EMBL" id="VSSQ01036355">
    <property type="protein sequence ID" value="MPM88812.1"/>
    <property type="molecule type" value="Genomic_DNA"/>
</dbReference>
<dbReference type="AlphaFoldDB" id="A0A645DJQ8"/>
<organism evidence="1">
    <name type="scientific">bioreactor metagenome</name>
    <dbReference type="NCBI Taxonomy" id="1076179"/>
    <lineage>
        <taxon>unclassified sequences</taxon>
        <taxon>metagenomes</taxon>
        <taxon>ecological metagenomes</taxon>
    </lineage>
</organism>
<proteinExistence type="predicted"/>
<reference evidence="1" key="1">
    <citation type="submission" date="2019-08" db="EMBL/GenBank/DDBJ databases">
        <authorList>
            <person name="Kucharzyk K."/>
            <person name="Murdoch R.W."/>
            <person name="Higgins S."/>
            <person name="Loffler F."/>
        </authorList>
    </citation>
    <scope>NUCLEOTIDE SEQUENCE</scope>
</reference>
<protein>
    <recommendedName>
        <fullName evidence="2">NAD-specific glutamate dehydrogenase</fullName>
    </recommendedName>
</protein>